<organism evidence="7 8">
    <name type="scientific">Arenibacter palladensis</name>
    <dbReference type="NCBI Taxonomy" id="237373"/>
    <lineage>
        <taxon>Bacteria</taxon>
        <taxon>Pseudomonadati</taxon>
        <taxon>Bacteroidota</taxon>
        <taxon>Flavobacteriia</taxon>
        <taxon>Flavobacteriales</taxon>
        <taxon>Flavobacteriaceae</taxon>
        <taxon>Arenibacter</taxon>
    </lineage>
</organism>
<dbReference type="InterPro" id="IPR036318">
    <property type="entry name" value="FAD-bd_PCMH-like_sf"/>
</dbReference>
<feature type="domain" description="FAD-binding PCMH-type" evidence="6">
    <location>
        <begin position="42"/>
        <end position="212"/>
    </location>
</feature>
<dbReference type="Gene3D" id="3.30.465.10">
    <property type="match status" value="1"/>
</dbReference>
<keyword evidence="5" id="KW-0560">Oxidoreductase</keyword>
<comment type="similarity">
    <text evidence="2">Belongs to the oxygen-dependent FAD-linked oxidoreductase family.</text>
</comment>
<dbReference type="Pfam" id="PF08031">
    <property type="entry name" value="BBE"/>
    <property type="match status" value="1"/>
</dbReference>
<dbReference type="Gene3D" id="3.30.43.10">
    <property type="entry name" value="Uridine Diphospho-n-acetylenolpyruvylglucosamine Reductase, domain 2"/>
    <property type="match status" value="1"/>
</dbReference>
<evidence type="ECO:0000256" key="5">
    <source>
        <dbReference type="ARBA" id="ARBA00023002"/>
    </source>
</evidence>
<keyword evidence="4" id="KW-0274">FAD</keyword>
<dbReference type="EMBL" id="FQUX01000002">
    <property type="protein sequence ID" value="SHF12522.1"/>
    <property type="molecule type" value="Genomic_DNA"/>
</dbReference>
<protein>
    <submittedName>
        <fullName evidence="7">FAD/FMN-containing dehydrogenase</fullName>
    </submittedName>
</protein>
<evidence type="ECO:0000313" key="8">
    <source>
        <dbReference type="Proteomes" id="UP000184406"/>
    </source>
</evidence>
<dbReference type="RefSeq" id="WP_072861478.1">
    <property type="nucleotide sequence ID" value="NZ_FQUX01000002.1"/>
</dbReference>
<dbReference type="GO" id="GO:0071949">
    <property type="term" value="F:FAD binding"/>
    <property type="evidence" value="ECO:0007669"/>
    <property type="project" value="InterPro"/>
</dbReference>
<dbReference type="PANTHER" id="PTHR42973:SF39">
    <property type="entry name" value="FAD-BINDING PCMH-TYPE DOMAIN-CONTAINING PROTEIN"/>
    <property type="match status" value="1"/>
</dbReference>
<dbReference type="InterPro" id="IPR012951">
    <property type="entry name" value="BBE"/>
</dbReference>
<dbReference type="PROSITE" id="PS51387">
    <property type="entry name" value="FAD_PCMH"/>
    <property type="match status" value="1"/>
</dbReference>
<dbReference type="InterPro" id="IPR016169">
    <property type="entry name" value="FAD-bd_PCMH_sub2"/>
</dbReference>
<dbReference type="InterPro" id="IPR016166">
    <property type="entry name" value="FAD-bd_PCMH"/>
</dbReference>
<dbReference type="AlphaFoldDB" id="A0A1M4Z463"/>
<dbReference type="InterPro" id="IPR016167">
    <property type="entry name" value="FAD-bd_PCMH_sub1"/>
</dbReference>
<dbReference type="Pfam" id="PF01565">
    <property type="entry name" value="FAD_binding_4"/>
    <property type="match status" value="1"/>
</dbReference>
<dbReference type="Gene3D" id="3.40.462.20">
    <property type="match status" value="1"/>
</dbReference>
<comment type="cofactor">
    <cofactor evidence="1">
        <name>FAD</name>
        <dbReference type="ChEBI" id="CHEBI:57692"/>
    </cofactor>
</comment>
<dbReference type="InterPro" id="IPR006094">
    <property type="entry name" value="Oxid_FAD_bind_N"/>
</dbReference>
<keyword evidence="3" id="KW-0285">Flavoprotein</keyword>
<reference evidence="8" key="1">
    <citation type="submission" date="2016-11" db="EMBL/GenBank/DDBJ databases">
        <authorList>
            <person name="Varghese N."/>
            <person name="Submissions S."/>
        </authorList>
    </citation>
    <scope>NUCLEOTIDE SEQUENCE [LARGE SCALE GENOMIC DNA]</scope>
    <source>
        <strain evidence="8">DSM 17539</strain>
    </source>
</reference>
<evidence type="ECO:0000256" key="2">
    <source>
        <dbReference type="ARBA" id="ARBA00005466"/>
    </source>
</evidence>
<proteinExistence type="inferred from homology"/>
<name>A0A1M4Z463_9FLAO</name>
<evidence type="ECO:0000256" key="4">
    <source>
        <dbReference type="ARBA" id="ARBA00022827"/>
    </source>
</evidence>
<dbReference type="InterPro" id="IPR050416">
    <property type="entry name" value="FAD-linked_Oxidoreductase"/>
</dbReference>
<dbReference type="PANTHER" id="PTHR42973">
    <property type="entry name" value="BINDING OXIDOREDUCTASE, PUTATIVE (AFU_ORTHOLOGUE AFUA_1G17690)-RELATED"/>
    <property type="match status" value="1"/>
</dbReference>
<sequence length="462" mass="50960">MEMVIGMDADRIASFKKEIRGEVVMPSDGKYNSIRKVYNGMIDKHPGMIVMCVDVADVMASVNFGRENDLLIAVRGGGHNGGGLGLCDDGMVIDLSGIKFVQVDTSNNTVRVGGGNIWGEVDHATHAFGLAIPSGMISTTGVGGLTLGGGVGYLSRKYGLTIDNLLEADMVLADGSFVTTNAKQHPDLFWAIRGGGGNFGIVTSFKFQAHPLKTVIGGPTLWPIEQTEEIMAWFDDFIHKAPEDLNGFIATMIIPGPPFPEHLHNKQFCGVVWCYTGHPDKFEEIFKPVLAKKPLFQHVGEMPYPSIQTMFDGLMPPGLQWYWRADFFNKLGPEVRAGHLKYGSKIPTPLSQMHLYPISGAAARVGDKDTPWAYRDAKYAGVIVGVDPDPANADKITNWCKDYYNELHPHSSGGAYSNFMMDEGQERVKASYKHNYQRLARIKKHYDPNNFFRVNQNILPSN</sequence>
<gene>
    <name evidence="7" type="ORF">SAMN03080594_102677</name>
</gene>
<accession>A0A1M4Z463</accession>
<evidence type="ECO:0000259" key="6">
    <source>
        <dbReference type="PROSITE" id="PS51387"/>
    </source>
</evidence>
<dbReference type="InterPro" id="IPR006093">
    <property type="entry name" value="Oxy_OxRdtase_FAD_BS"/>
</dbReference>
<dbReference type="PROSITE" id="PS00862">
    <property type="entry name" value="OX2_COVAL_FAD"/>
    <property type="match status" value="1"/>
</dbReference>
<dbReference type="OrthoDB" id="545125at2"/>
<evidence type="ECO:0000256" key="3">
    <source>
        <dbReference type="ARBA" id="ARBA00022630"/>
    </source>
</evidence>
<evidence type="ECO:0000313" key="7">
    <source>
        <dbReference type="EMBL" id="SHF12522.1"/>
    </source>
</evidence>
<dbReference type="GO" id="GO:0016491">
    <property type="term" value="F:oxidoreductase activity"/>
    <property type="evidence" value="ECO:0007669"/>
    <property type="project" value="UniProtKB-KW"/>
</dbReference>
<dbReference type="SUPFAM" id="SSF56176">
    <property type="entry name" value="FAD-binding/transporter-associated domain-like"/>
    <property type="match status" value="1"/>
</dbReference>
<keyword evidence="8" id="KW-1185">Reference proteome</keyword>
<evidence type="ECO:0000256" key="1">
    <source>
        <dbReference type="ARBA" id="ARBA00001974"/>
    </source>
</evidence>
<dbReference type="Proteomes" id="UP000184406">
    <property type="component" value="Unassembled WGS sequence"/>
</dbReference>